<name>A0A7W5VFG7_9ACTN</name>
<dbReference type="RefSeq" id="WP_221242721.1">
    <property type="nucleotide sequence ID" value="NZ_BAAAXX010000179.1"/>
</dbReference>
<dbReference type="GeneID" id="95396069"/>
<protein>
    <submittedName>
        <fullName evidence="1">Uncharacterized protein</fullName>
    </submittedName>
</protein>
<dbReference type="AlphaFoldDB" id="A0A7W5VFG7"/>
<proteinExistence type="predicted"/>
<organism evidence="1 2">
    <name type="scientific">Nonomuraea dietziae</name>
    <dbReference type="NCBI Taxonomy" id="65515"/>
    <lineage>
        <taxon>Bacteria</taxon>
        <taxon>Bacillati</taxon>
        <taxon>Actinomycetota</taxon>
        <taxon>Actinomycetes</taxon>
        <taxon>Streptosporangiales</taxon>
        <taxon>Streptosporangiaceae</taxon>
        <taxon>Nonomuraea</taxon>
    </lineage>
</organism>
<sequence>MRDGVALEATAVGAWFDGMATCLPFLARHVLGSLGRWRLVPRPVACLDEQAH</sequence>
<evidence type="ECO:0000313" key="1">
    <source>
        <dbReference type="EMBL" id="MBB3733931.1"/>
    </source>
</evidence>
<accession>A0A7W5VFG7</accession>
<keyword evidence="2" id="KW-1185">Reference proteome</keyword>
<dbReference type="Proteomes" id="UP000579945">
    <property type="component" value="Unassembled WGS sequence"/>
</dbReference>
<gene>
    <name evidence="1" type="ORF">FHR33_009884</name>
</gene>
<dbReference type="EMBL" id="JACIBV010000003">
    <property type="protein sequence ID" value="MBB3733931.1"/>
    <property type="molecule type" value="Genomic_DNA"/>
</dbReference>
<evidence type="ECO:0000313" key="2">
    <source>
        <dbReference type="Proteomes" id="UP000579945"/>
    </source>
</evidence>
<reference evidence="1 2" key="1">
    <citation type="submission" date="2020-08" db="EMBL/GenBank/DDBJ databases">
        <title>Sequencing the genomes of 1000 actinobacteria strains.</title>
        <authorList>
            <person name="Klenk H.-P."/>
        </authorList>
    </citation>
    <scope>NUCLEOTIDE SEQUENCE [LARGE SCALE GENOMIC DNA]</scope>
    <source>
        <strain evidence="1 2">DSM 44320</strain>
    </source>
</reference>
<comment type="caution">
    <text evidence="1">The sequence shown here is derived from an EMBL/GenBank/DDBJ whole genome shotgun (WGS) entry which is preliminary data.</text>
</comment>